<proteinExistence type="predicted"/>
<feature type="non-terminal residue" evidence="2">
    <location>
        <position position="69"/>
    </location>
</feature>
<feature type="chain" id="PRO_5045418615" evidence="1">
    <location>
        <begin position="22"/>
        <end position="69"/>
    </location>
</feature>
<dbReference type="PROSITE" id="PS51257">
    <property type="entry name" value="PROKAR_LIPOPROTEIN"/>
    <property type="match status" value="1"/>
</dbReference>
<feature type="signal peptide" evidence="1">
    <location>
        <begin position="1"/>
        <end position="21"/>
    </location>
</feature>
<dbReference type="Proteomes" id="UP001596977">
    <property type="component" value="Unassembled WGS sequence"/>
</dbReference>
<keyword evidence="1" id="KW-0732">Signal</keyword>
<organism evidence="2 3">
    <name type="scientific">Sphingomonas canadensis</name>
    <dbReference type="NCBI Taxonomy" id="1219257"/>
    <lineage>
        <taxon>Bacteria</taxon>
        <taxon>Pseudomonadati</taxon>
        <taxon>Pseudomonadota</taxon>
        <taxon>Alphaproteobacteria</taxon>
        <taxon>Sphingomonadales</taxon>
        <taxon>Sphingomonadaceae</taxon>
        <taxon>Sphingomonas</taxon>
    </lineage>
</organism>
<name>A0ABW3HBS8_9SPHN</name>
<sequence length="69" mass="8006">MLTRKLLRNLYLLWGFISLSACVGATVDNEGLRAIPVNLAQLERQGKEFDRRWVEFEAYVFVRGYLGKN</sequence>
<gene>
    <name evidence="2" type="ORF">ACFQ1E_20045</name>
</gene>
<reference evidence="3" key="1">
    <citation type="journal article" date="2019" name="Int. J. Syst. Evol. Microbiol.">
        <title>The Global Catalogue of Microorganisms (GCM) 10K type strain sequencing project: providing services to taxonomists for standard genome sequencing and annotation.</title>
        <authorList>
            <consortium name="The Broad Institute Genomics Platform"/>
            <consortium name="The Broad Institute Genome Sequencing Center for Infectious Disease"/>
            <person name="Wu L."/>
            <person name="Ma J."/>
        </authorList>
    </citation>
    <scope>NUCLEOTIDE SEQUENCE [LARGE SCALE GENOMIC DNA]</scope>
    <source>
        <strain evidence="3">CCUG 62982</strain>
    </source>
</reference>
<evidence type="ECO:0000256" key="1">
    <source>
        <dbReference type="SAM" id="SignalP"/>
    </source>
</evidence>
<dbReference type="EMBL" id="JBHTJG010000016">
    <property type="protein sequence ID" value="MFD0948642.1"/>
    <property type="molecule type" value="Genomic_DNA"/>
</dbReference>
<comment type="caution">
    <text evidence="2">The sequence shown here is derived from an EMBL/GenBank/DDBJ whole genome shotgun (WGS) entry which is preliminary data.</text>
</comment>
<evidence type="ECO:0000313" key="2">
    <source>
        <dbReference type="EMBL" id="MFD0948642.1"/>
    </source>
</evidence>
<evidence type="ECO:0000313" key="3">
    <source>
        <dbReference type="Proteomes" id="UP001596977"/>
    </source>
</evidence>
<protein>
    <submittedName>
        <fullName evidence="2">Uncharacterized protein</fullName>
    </submittedName>
</protein>
<accession>A0ABW3HBS8</accession>
<keyword evidence="3" id="KW-1185">Reference proteome</keyword>